<organism evidence="9 10">
    <name type="scientific">Candidatus Brocadia sinica JPN1</name>
    <dbReference type="NCBI Taxonomy" id="1197129"/>
    <lineage>
        <taxon>Bacteria</taxon>
        <taxon>Pseudomonadati</taxon>
        <taxon>Planctomycetota</taxon>
        <taxon>Candidatus Brocadiia</taxon>
        <taxon>Candidatus Brocadiales</taxon>
        <taxon>Candidatus Brocadiaceae</taxon>
        <taxon>Candidatus Brocadia</taxon>
    </lineage>
</organism>
<dbReference type="SUPFAM" id="SSF53850">
    <property type="entry name" value="Periplasmic binding protein-like II"/>
    <property type="match status" value="1"/>
</dbReference>
<dbReference type="Proteomes" id="UP000032309">
    <property type="component" value="Unassembled WGS sequence"/>
</dbReference>
<dbReference type="PANTHER" id="PTHR30024">
    <property type="entry name" value="ALIPHATIC SULFONATES-BINDING PROTEIN-RELATED"/>
    <property type="match status" value="1"/>
</dbReference>
<evidence type="ECO:0000313" key="9">
    <source>
        <dbReference type="EMBL" id="GAN33824.1"/>
    </source>
</evidence>
<evidence type="ECO:0000256" key="7">
    <source>
        <dbReference type="ARBA" id="ARBA00022729"/>
    </source>
</evidence>
<evidence type="ECO:0000256" key="1">
    <source>
        <dbReference type="ARBA" id="ARBA00004308"/>
    </source>
</evidence>
<evidence type="ECO:0000256" key="2">
    <source>
        <dbReference type="ARBA" id="ARBA00004418"/>
    </source>
</evidence>
<comment type="subcellular location">
    <subcellularLocation>
        <location evidence="1">Endomembrane system</location>
    </subcellularLocation>
    <subcellularLocation>
        <location evidence="2">Periplasm</location>
    </subcellularLocation>
</comment>
<dbReference type="RefSeq" id="WP_052563900.1">
    <property type="nucleotide sequence ID" value="NZ_BAFN01000001.1"/>
</dbReference>
<evidence type="ECO:0000256" key="4">
    <source>
        <dbReference type="ARBA" id="ARBA00022448"/>
    </source>
</evidence>
<dbReference type="NCBIfam" id="TIGR01728">
    <property type="entry name" value="SsuA_fam"/>
    <property type="match status" value="1"/>
</dbReference>
<dbReference type="Gene3D" id="3.40.190.10">
    <property type="entry name" value="Periplasmic binding protein-like II"/>
    <property type="match status" value="2"/>
</dbReference>
<keyword evidence="8" id="KW-0472">Membrane</keyword>
<keyword evidence="10" id="KW-1185">Reference proteome</keyword>
<reference evidence="10" key="1">
    <citation type="journal article" date="2015" name="Genome Announc.">
        <title>Draft Genome Sequence of an Anaerobic Ammonium-Oxidizing Bacterium, "Candidatus Brocadia sinica".</title>
        <authorList>
            <person name="Oshiki M."/>
            <person name="Shinyako-Hata K."/>
            <person name="Satoh H."/>
            <person name="Okabe S."/>
        </authorList>
    </citation>
    <scope>NUCLEOTIDE SEQUENCE [LARGE SCALE GENOMIC DNA]</scope>
    <source>
        <strain evidence="10">JPN1</strain>
    </source>
</reference>
<evidence type="ECO:0000313" key="10">
    <source>
        <dbReference type="Proteomes" id="UP000032309"/>
    </source>
</evidence>
<comment type="similarity">
    <text evidence="3">Belongs to the bacterial solute-binding protein SsuA/TauA family.</text>
</comment>
<comment type="caution">
    <text evidence="9">The sequence shown here is derived from an EMBL/GenBank/DDBJ whole genome shotgun (WGS) entry which is preliminary data.</text>
</comment>
<dbReference type="InterPro" id="IPR010067">
    <property type="entry name" value="ABC_SsuA_sub-bd"/>
</dbReference>
<gene>
    <name evidence="9" type="ORF">BROSI_A2358</name>
</gene>
<dbReference type="Pfam" id="PF13379">
    <property type="entry name" value="NMT1_2"/>
    <property type="match status" value="1"/>
</dbReference>
<evidence type="ECO:0000256" key="5">
    <source>
        <dbReference type="ARBA" id="ARBA00022475"/>
    </source>
</evidence>
<evidence type="ECO:0000256" key="3">
    <source>
        <dbReference type="ARBA" id="ARBA00010742"/>
    </source>
</evidence>
<dbReference type="CDD" id="cd13553">
    <property type="entry name" value="PBP2_NrtA_CpmA_like"/>
    <property type="match status" value="1"/>
</dbReference>
<protein>
    <submittedName>
        <fullName evidence="9">ABC-type nitrate/sulfonate/bicarbonate transport systems periplasmic components</fullName>
    </submittedName>
</protein>
<name>A0ABQ0JZB4_9BACT</name>
<dbReference type="InterPro" id="IPR044527">
    <property type="entry name" value="NrtA/CpmA_ABC-bd_dom"/>
</dbReference>
<keyword evidence="6" id="KW-0997">Cell inner membrane</keyword>
<keyword evidence="7" id="KW-0732">Signal</keyword>
<dbReference type="PANTHER" id="PTHR30024:SF47">
    <property type="entry name" value="TAURINE-BINDING PERIPLASMIC PROTEIN"/>
    <property type="match status" value="1"/>
</dbReference>
<proteinExistence type="inferred from homology"/>
<evidence type="ECO:0000256" key="6">
    <source>
        <dbReference type="ARBA" id="ARBA00022519"/>
    </source>
</evidence>
<keyword evidence="5" id="KW-1003">Cell membrane</keyword>
<sequence>MVTILRIRVSLLLLFFFIVTGNACSRKITDTSVRVGYFPNITHAQAVIGMADGTFAAYLGPQIKIKSTLFNAGPSIIEAVFSGDIDIAYVGPSPVINGYVRSGGKALRVIAGVASGGSLFIVRPDSRVKKAADLSGKRIATPQLGNTQDIALRGYIRNCGLKPREKGGTVDILPLRNPDILNLFMRKQIDGAWVPEPWGTRLIKEAGGEVFLDEKTLWKDGRFSSALMIVGTNFLEKHPDLVKRWLAAHVKITRWINQHPKKAKRNVCNQIKALSGVSLPKEVIDDAFSRLEATYDPIIPSLFSYAEMAYHAKFLGNQMPDLSGLVDLRLLNEVLKERSLPLVKVNNK</sequence>
<accession>A0ABQ0JZB4</accession>
<keyword evidence="4" id="KW-0813">Transport</keyword>
<evidence type="ECO:0000256" key="8">
    <source>
        <dbReference type="ARBA" id="ARBA00023136"/>
    </source>
</evidence>
<dbReference type="EMBL" id="BAFN01000001">
    <property type="protein sequence ID" value="GAN33824.1"/>
    <property type="molecule type" value="Genomic_DNA"/>
</dbReference>